<sequence>MTERPSGMRSKVDWQSFLGKHDPLWTVKPVAWEEGAFIGNGRLGAMIYGEENRAGRGSLRFVLGSTEVTASAPDDVGSAIRVPIGELVLKLSGWIYQPLEIRLVLWDAEIRAELTTTRGKVRLRAFVHAVEPVVVVECDTDEGEKDARLHWYPYPEIHPVHLQTDRDYVNPYTPPIVVERSEERGVSVGVQSYDREADEGCVTAWQELTRRHTGGRDEVKELEDQDQEQKDQDQEDMEQEQGCRSSSEIGCTESRVCFLTVYRGVSSSARTEAIETVQKAVRSHWDSWLNVHRRWWHDYYPRSFLSIPDTRLEGFYWIQMYKLGSAMRSDSLVLDNQGPWLTSTPWPGLWFNMNVQMSYSPVYAANRLDLGQSLIRGLRKHKEQLVRNVPEHCRHDSAGLGRSGSYDLNIPVEEEVGNLTWLLHSVWRHYRCNLIDELLRDTLYPLLRRSVGYYLHLLEEEGDGQLHLPPTVSPEYGSFAKLKVADCHYDLALLRWGCETLLDACERLKIEDPLQEKWEDVLTRLAPYPTDETGFMIGRDVPLAFGHRHFSHLLAVFPLHLLRGEEPGERELILRSLRHWVAREGDLRGFTFTAAASIAASLGLGNEANAYLQTLLHMITPNTMYKEAGPVIETPLAAAEALHDMLLQSWDGTIRVFPAVPDAWRDCSFHDLRAEGAFLVGAVRRGGNTVLVRIKSMAGEPCLVRTGWTGAVQAKTDSGIVALEPTEGVVRIALQAGEEALLFPDGEMPDFSIVPVADDPRMHHFYGGRKPWRLYGLPIE</sequence>
<dbReference type="OrthoDB" id="9802600at2"/>
<evidence type="ECO:0000313" key="5">
    <source>
        <dbReference type="Proteomes" id="UP000256977"/>
    </source>
</evidence>
<dbReference type="InterPro" id="IPR008928">
    <property type="entry name" value="6-hairpin_glycosidase_sf"/>
</dbReference>
<accession>A0A3D9KM55</accession>
<dbReference type="RefSeq" id="WP_116058973.1">
    <property type="nucleotide sequence ID" value="NZ_QRDZ01000002.1"/>
</dbReference>
<keyword evidence="5" id="KW-1185">Reference proteome</keyword>
<organism evidence="4 5">
    <name type="scientific">Cohnella phaseoli</name>
    <dbReference type="NCBI Taxonomy" id="456490"/>
    <lineage>
        <taxon>Bacteria</taxon>
        <taxon>Bacillati</taxon>
        <taxon>Bacillota</taxon>
        <taxon>Bacilli</taxon>
        <taxon>Bacillales</taxon>
        <taxon>Paenibacillaceae</taxon>
        <taxon>Cohnella</taxon>
    </lineage>
</organism>
<feature type="domain" description="Alpha fucosidase A-like C-terminal" evidence="2">
    <location>
        <begin position="648"/>
        <end position="738"/>
    </location>
</feature>
<feature type="region of interest" description="Disordered" evidence="1">
    <location>
        <begin position="212"/>
        <end position="246"/>
    </location>
</feature>
<evidence type="ECO:0000313" key="4">
    <source>
        <dbReference type="EMBL" id="RED87560.1"/>
    </source>
</evidence>
<gene>
    <name evidence="4" type="ORF">DFP98_10237</name>
</gene>
<dbReference type="Gene3D" id="1.50.10.10">
    <property type="match status" value="1"/>
</dbReference>
<reference evidence="4 5" key="1">
    <citation type="submission" date="2018-07" db="EMBL/GenBank/DDBJ databases">
        <title>Genomic Encyclopedia of Type Strains, Phase III (KMG-III): the genomes of soil and plant-associated and newly described type strains.</title>
        <authorList>
            <person name="Whitman W."/>
        </authorList>
    </citation>
    <scope>NUCLEOTIDE SEQUENCE [LARGE SCALE GENOMIC DNA]</scope>
    <source>
        <strain evidence="4 5">CECT 7287</strain>
    </source>
</reference>
<dbReference type="EMBL" id="QRDZ01000002">
    <property type="protein sequence ID" value="RED87560.1"/>
    <property type="molecule type" value="Genomic_DNA"/>
</dbReference>
<evidence type="ECO:0000259" key="2">
    <source>
        <dbReference type="Pfam" id="PF21307"/>
    </source>
</evidence>
<dbReference type="GO" id="GO:0005975">
    <property type="term" value="P:carbohydrate metabolic process"/>
    <property type="evidence" value="ECO:0007669"/>
    <property type="project" value="InterPro"/>
</dbReference>
<dbReference type="SUPFAM" id="SSF48208">
    <property type="entry name" value="Six-hairpin glycosidases"/>
    <property type="match status" value="1"/>
</dbReference>
<dbReference type="InterPro" id="IPR054363">
    <property type="entry name" value="GH95_cat"/>
</dbReference>
<proteinExistence type="predicted"/>
<dbReference type="AlphaFoldDB" id="A0A3D9KM55"/>
<dbReference type="PANTHER" id="PTHR31084:SF0">
    <property type="entry name" value="ALPHA-L-FUCOSIDASE 2"/>
    <property type="match status" value="1"/>
</dbReference>
<evidence type="ECO:0008006" key="6">
    <source>
        <dbReference type="Google" id="ProtNLM"/>
    </source>
</evidence>
<evidence type="ECO:0000256" key="1">
    <source>
        <dbReference type="SAM" id="MobiDB-lite"/>
    </source>
</evidence>
<dbReference type="InterPro" id="IPR012341">
    <property type="entry name" value="6hp_glycosidase-like_sf"/>
</dbReference>
<protein>
    <recommendedName>
        <fullName evidence="6">Alpha-L-fucosidase 2</fullName>
    </recommendedName>
</protein>
<dbReference type="PANTHER" id="PTHR31084">
    <property type="entry name" value="ALPHA-L-FUCOSIDASE 2"/>
    <property type="match status" value="1"/>
</dbReference>
<dbReference type="Pfam" id="PF21307">
    <property type="entry name" value="Glyco_hydro_95_C"/>
    <property type="match status" value="1"/>
</dbReference>
<evidence type="ECO:0000259" key="3">
    <source>
        <dbReference type="Pfam" id="PF22124"/>
    </source>
</evidence>
<dbReference type="GO" id="GO:0004560">
    <property type="term" value="F:alpha-L-fucosidase activity"/>
    <property type="evidence" value="ECO:0007669"/>
    <property type="project" value="TreeGrafter"/>
</dbReference>
<name>A0A3D9KM55_9BACL</name>
<dbReference type="Proteomes" id="UP000256977">
    <property type="component" value="Unassembled WGS sequence"/>
</dbReference>
<feature type="domain" description="Glycosyl hydrolase family 95 catalytic" evidence="3">
    <location>
        <begin position="321"/>
        <end position="625"/>
    </location>
</feature>
<comment type="caution">
    <text evidence="4">The sequence shown here is derived from an EMBL/GenBank/DDBJ whole genome shotgun (WGS) entry which is preliminary data.</text>
</comment>
<dbReference type="InterPro" id="IPR049053">
    <property type="entry name" value="AFCA-like_C"/>
</dbReference>
<dbReference type="Pfam" id="PF22124">
    <property type="entry name" value="Glyco_hydro_95_cat"/>
    <property type="match status" value="1"/>
</dbReference>